<evidence type="ECO:0000313" key="4">
    <source>
        <dbReference type="EMBL" id="EFJ17587.1"/>
    </source>
</evidence>
<dbReference type="InParanoid" id="D8RF41"/>
<evidence type="ECO:0000256" key="3">
    <source>
        <dbReference type="ARBA" id="ARBA00023242"/>
    </source>
</evidence>
<evidence type="ECO:0000313" key="5">
    <source>
        <dbReference type="EMBL" id="EFJ29050.1"/>
    </source>
</evidence>
<accession>D8RF41</accession>
<dbReference type="HOGENOM" id="CLU_3038617_0_0_1"/>
<proteinExistence type="predicted"/>
<feature type="non-terminal residue" evidence="5">
    <location>
        <position position="1"/>
    </location>
</feature>
<dbReference type="KEGG" id="smo:SELMODRAFT_114543"/>
<dbReference type="EMBL" id="GL377578">
    <property type="protein sequence ID" value="EFJ29050.1"/>
    <property type="molecule type" value="Genomic_DNA"/>
</dbReference>
<keyword evidence="6" id="KW-1185">Reference proteome</keyword>
<evidence type="ECO:0008006" key="7">
    <source>
        <dbReference type="Google" id="ProtNLM"/>
    </source>
</evidence>
<evidence type="ECO:0000256" key="2">
    <source>
        <dbReference type="ARBA" id="ARBA00023163"/>
    </source>
</evidence>
<keyword evidence="2" id="KW-0804">Transcription</keyword>
<dbReference type="EMBL" id="GL377613">
    <property type="protein sequence ID" value="EFJ17587.1"/>
    <property type="molecule type" value="Genomic_DNA"/>
</dbReference>
<evidence type="ECO:0000256" key="1">
    <source>
        <dbReference type="ARBA" id="ARBA00023015"/>
    </source>
</evidence>
<keyword evidence="1" id="KW-0805">Transcription regulation</keyword>
<dbReference type="Gramene" id="EFJ17587">
    <property type="protein sequence ID" value="EFJ17587"/>
    <property type="gene ID" value="SELMODRAFT_114543"/>
</dbReference>
<dbReference type="InterPro" id="IPR052483">
    <property type="entry name" value="bZIP_transcription_regulators"/>
</dbReference>
<protein>
    <recommendedName>
        <fullName evidence="7">BZIP domain-containing protein</fullName>
    </recommendedName>
</protein>
<dbReference type="Proteomes" id="UP000001514">
    <property type="component" value="Unassembled WGS sequence"/>
</dbReference>
<gene>
    <name evidence="4" type="ORF">SELMODRAFT_114543</name>
    <name evidence="5" type="ORF">SELMODRAFT_92966</name>
</gene>
<dbReference type="KEGG" id="smo:SELMODRAFT_92966"/>
<dbReference type="STRING" id="88036.D8RF41"/>
<dbReference type="Gramene" id="EFJ29050">
    <property type="protein sequence ID" value="EFJ29050"/>
    <property type="gene ID" value="SELMODRAFT_92966"/>
</dbReference>
<dbReference type="AlphaFoldDB" id="D8RF41"/>
<evidence type="ECO:0000313" key="6">
    <source>
        <dbReference type="Proteomes" id="UP000001514"/>
    </source>
</evidence>
<sequence>RVRKLQYIAELERSVTALQAWQGAEVSALTPQVAFLDHQRILLNVDNNSIKQRITSLIQDKCFKDGQ</sequence>
<keyword evidence="3" id="KW-0539">Nucleus</keyword>
<name>D8RF41_SELML</name>
<organism evidence="6">
    <name type="scientific">Selaginella moellendorffii</name>
    <name type="common">Spikemoss</name>
    <dbReference type="NCBI Taxonomy" id="88036"/>
    <lineage>
        <taxon>Eukaryota</taxon>
        <taxon>Viridiplantae</taxon>
        <taxon>Streptophyta</taxon>
        <taxon>Embryophyta</taxon>
        <taxon>Tracheophyta</taxon>
        <taxon>Lycopodiopsida</taxon>
        <taxon>Selaginellales</taxon>
        <taxon>Selaginellaceae</taxon>
        <taxon>Selaginella</taxon>
    </lineage>
</organism>
<dbReference type="PANTHER" id="PTHR46391:SF35">
    <property type="entry name" value="BASIC LEUCINE ZIPPER 34-LIKE ISOFORM X1"/>
    <property type="match status" value="1"/>
</dbReference>
<reference evidence="5 6" key="1">
    <citation type="journal article" date="2011" name="Science">
        <title>The Selaginella genome identifies genetic changes associated with the evolution of vascular plants.</title>
        <authorList>
            <person name="Banks J.A."/>
            <person name="Nishiyama T."/>
            <person name="Hasebe M."/>
            <person name="Bowman J.L."/>
            <person name="Gribskov M."/>
            <person name="dePamphilis C."/>
            <person name="Albert V.A."/>
            <person name="Aono N."/>
            <person name="Aoyama T."/>
            <person name="Ambrose B.A."/>
            <person name="Ashton N.W."/>
            <person name="Axtell M.J."/>
            <person name="Barker E."/>
            <person name="Barker M.S."/>
            <person name="Bennetzen J.L."/>
            <person name="Bonawitz N.D."/>
            <person name="Chapple C."/>
            <person name="Cheng C."/>
            <person name="Correa L.G."/>
            <person name="Dacre M."/>
            <person name="DeBarry J."/>
            <person name="Dreyer I."/>
            <person name="Elias M."/>
            <person name="Engstrom E.M."/>
            <person name="Estelle M."/>
            <person name="Feng L."/>
            <person name="Finet C."/>
            <person name="Floyd S.K."/>
            <person name="Frommer W.B."/>
            <person name="Fujita T."/>
            <person name="Gramzow L."/>
            <person name="Gutensohn M."/>
            <person name="Harholt J."/>
            <person name="Hattori M."/>
            <person name="Heyl A."/>
            <person name="Hirai T."/>
            <person name="Hiwatashi Y."/>
            <person name="Ishikawa M."/>
            <person name="Iwata M."/>
            <person name="Karol K.G."/>
            <person name="Koehler B."/>
            <person name="Kolukisaoglu U."/>
            <person name="Kubo M."/>
            <person name="Kurata T."/>
            <person name="Lalonde S."/>
            <person name="Li K."/>
            <person name="Li Y."/>
            <person name="Litt A."/>
            <person name="Lyons E."/>
            <person name="Manning G."/>
            <person name="Maruyama T."/>
            <person name="Michael T.P."/>
            <person name="Mikami K."/>
            <person name="Miyazaki S."/>
            <person name="Morinaga S."/>
            <person name="Murata T."/>
            <person name="Mueller-Roeber B."/>
            <person name="Nelson D.R."/>
            <person name="Obara M."/>
            <person name="Oguri Y."/>
            <person name="Olmstead R.G."/>
            <person name="Onodera N."/>
            <person name="Petersen B.L."/>
            <person name="Pils B."/>
            <person name="Prigge M."/>
            <person name="Rensing S.A."/>
            <person name="Riano-Pachon D.M."/>
            <person name="Roberts A.W."/>
            <person name="Sato Y."/>
            <person name="Scheller H.V."/>
            <person name="Schulz B."/>
            <person name="Schulz C."/>
            <person name="Shakirov E.V."/>
            <person name="Shibagaki N."/>
            <person name="Shinohara N."/>
            <person name="Shippen D.E."/>
            <person name="Soerensen I."/>
            <person name="Sotooka R."/>
            <person name="Sugimoto N."/>
            <person name="Sugita M."/>
            <person name="Sumikawa N."/>
            <person name="Tanurdzic M."/>
            <person name="Theissen G."/>
            <person name="Ulvskov P."/>
            <person name="Wakazuki S."/>
            <person name="Weng J.K."/>
            <person name="Willats W.W."/>
            <person name="Wipf D."/>
            <person name="Wolf P.G."/>
            <person name="Yang L."/>
            <person name="Zimmer A.D."/>
            <person name="Zhu Q."/>
            <person name="Mitros T."/>
            <person name="Hellsten U."/>
            <person name="Loque D."/>
            <person name="Otillar R."/>
            <person name="Salamov A."/>
            <person name="Schmutz J."/>
            <person name="Shapiro H."/>
            <person name="Lindquist E."/>
            <person name="Lucas S."/>
            <person name="Rokhsar D."/>
            <person name="Grigoriev I.V."/>
        </authorList>
    </citation>
    <scope>NUCLEOTIDE SEQUENCE [LARGE SCALE GENOMIC DNA]</scope>
</reference>
<dbReference type="PANTHER" id="PTHR46391">
    <property type="entry name" value="BASIC LEUCINE ZIPPER 34"/>
    <property type="match status" value="1"/>
</dbReference>